<dbReference type="PANTHER" id="PTHR47824:SF3">
    <property type="entry name" value="UBIQUITIN-LIKE DOMAIN-CONTAINING PROTEIN"/>
    <property type="match status" value="1"/>
</dbReference>
<keyword evidence="4" id="KW-1185">Reference proteome</keyword>
<name>A0AAN9B5C6_9CAEN</name>
<evidence type="ECO:0000256" key="1">
    <source>
        <dbReference type="SAM" id="MobiDB-lite"/>
    </source>
</evidence>
<feature type="compositionally biased region" description="Polar residues" evidence="1">
    <location>
        <begin position="250"/>
        <end position="267"/>
    </location>
</feature>
<dbReference type="Proteomes" id="UP001374579">
    <property type="component" value="Unassembled WGS sequence"/>
</dbReference>
<dbReference type="PANTHER" id="PTHR47824">
    <property type="entry name" value="UBIQUITIN-LIKE DOMAIN-CONTAINING PROTEIN"/>
    <property type="match status" value="1"/>
</dbReference>
<feature type="region of interest" description="Disordered" evidence="1">
    <location>
        <begin position="238"/>
        <end position="276"/>
    </location>
</feature>
<accession>A0AAN9B5C6</accession>
<sequence length="499" mass="55222">MFPQSDAMDVVFTLDTTGSMSQALDEVKGRVSHMMQRLLADIPRIKMAAIAHGDYCDEHVFYLTQTQNLTSNLPELVQFVDGLEGTGGGDTAECYELVLQMVREKLDWTSGGGSDKILVMIGDAYPHAVDDPQNRDRLDWEEQVDLLAQMGVKIYGVQVFDDEDSSKFFSKMAAATGGQHLKLTQFGHLCDVIMAICYKERGAEFLENFQAEVEARTKTTAAPSPDLEGIFDVLRRGHSTGSPSDVALAVTSSDSKMQSGSSTTSDSDVIPPSLTVPPGKCSAPRCRAVTKGRATLKRCNAANKHTSRPKSKLTKLRREKVPATKFKFRDLTWTSWKLLAVPADQEVTSGTWRSSLSGLAKFRHDLNKSSTNKPKADQRTVFLEVSVQTHPGRRRHVMWGRVVKVHSGKTSFSRLLTSGQYVRVQLARVMRSGCRVFVRMAELGRKQSDEVENGLTQYDYAWCPVTRGCCHREVVVPSGSEGNDMQIGGLDDVWGGWGR</sequence>
<gene>
    <name evidence="3" type="ORF">V1264_003701</name>
</gene>
<dbReference type="CDD" id="cd00198">
    <property type="entry name" value="vWFA"/>
    <property type="match status" value="1"/>
</dbReference>
<feature type="domain" description="VWFA" evidence="2">
    <location>
        <begin position="9"/>
        <end position="196"/>
    </location>
</feature>
<dbReference type="Gene3D" id="3.40.50.410">
    <property type="entry name" value="von Willebrand factor, type A domain"/>
    <property type="match status" value="1"/>
</dbReference>
<reference evidence="3 4" key="1">
    <citation type="submission" date="2024-02" db="EMBL/GenBank/DDBJ databases">
        <title>Chromosome-scale genome assembly of the rough periwinkle Littorina saxatilis.</title>
        <authorList>
            <person name="De Jode A."/>
            <person name="Faria R."/>
            <person name="Formenti G."/>
            <person name="Sims Y."/>
            <person name="Smith T.P."/>
            <person name="Tracey A."/>
            <person name="Wood J.M.D."/>
            <person name="Zagrodzka Z.B."/>
            <person name="Johannesson K."/>
            <person name="Butlin R.K."/>
            <person name="Leder E.H."/>
        </authorList>
    </citation>
    <scope>NUCLEOTIDE SEQUENCE [LARGE SCALE GENOMIC DNA]</scope>
    <source>
        <strain evidence="3">Snail1</strain>
        <tissue evidence="3">Muscle</tissue>
    </source>
</reference>
<dbReference type="PROSITE" id="PS50234">
    <property type="entry name" value="VWFA"/>
    <property type="match status" value="1"/>
</dbReference>
<organism evidence="3 4">
    <name type="scientific">Littorina saxatilis</name>
    <dbReference type="NCBI Taxonomy" id="31220"/>
    <lineage>
        <taxon>Eukaryota</taxon>
        <taxon>Metazoa</taxon>
        <taxon>Spiralia</taxon>
        <taxon>Lophotrochozoa</taxon>
        <taxon>Mollusca</taxon>
        <taxon>Gastropoda</taxon>
        <taxon>Caenogastropoda</taxon>
        <taxon>Littorinimorpha</taxon>
        <taxon>Littorinoidea</taxon>
        <taxon>Littorinidae</taxon>
        <taxon>Littorina</taxon>
    </lineage>
</organism>
<dbReference type="SMART" id="SM00327">
    <property type="entry name" value="VWA"/>
    <property type="match status" value="1"/>
</dbReference>
<dbReference type="EMBL" id="JBAMIC010000012">
    <property type="protein sequence ID" value="KAK7099581.1"/>
    <property type="molecule type" value="Genomic_DNA"/>
</dbReference>
<evidence type="ECO:0000313" key="3">
    <source>
        <dbReference type="EMBL" id="KAK7099581.1"/>
    </source>
</evidence>
<protein>
    <recommendedName>
        <fullName evidence="2">VWFA domain-containing protein</fullName>
    </recommendedName>
</protein>
<comment type="caution">
    <text evidence="3">The sequence shown here is derived from an EMBL/GenBank/DDBJ whole genome shotgun (WGS) entry which is preliminary data.</text>
</comment>
<dbReference type="AlphaFoldDB" id="A0AAN9B5C6"/>
<dbReference type="SUPFAM" id="SSF53300">
    <property type="entry name" value="vWA-like"/>
    <property type="match status" value="1"/>
</dbReference>
<dbReference type="Pfam" id="PF00092">
    <property type="entry name" value="VWA"/>
    <property type="match status" value="1"/>
</dbReference>
<evidence type="ECO:0000313" key="4">
    <source>
        <dbReference type="Proteomes" id="UP001374579"/>
    </source>
</evidence>
<dbReference type="InterPro" id="IPR002035">
    <property type="entry name" value="VWF_A"/>
</dbReference>
<proteinExistence type="predicted"/>
<dbReference type="InterPro" id="IPR036465">
    <property type="entry name" value="vWFA_dom_sf"/>
</dbReference>
<evidence type="ECO:0000259" key="2">
    <source>
        <dbReference type="PROSITE" id="PS50234"/>
    </source>
</evidence>